<accession>A0ABQ1LD56</accession>
<organism evidence="2 3">
    <name type="scientific">Asaia siamensis</name>
    <dbReference type="NCBI Taxonomy" id="110479"/>
    <lineage>
        <taxon>Bacteria</taxon>
        <taxon>Pseudomonadati</taxon>
        <taxon>Pseudomonadota</taxon>
        <taxon>Alphaproteobacteria</taxon>
        <taxon>Acetobacterales</taxon>
        <taxon>Acetobacteraceae</taxon>
        <taxon>Asaia</taxon>
    </lineage>
</organism>
<comment type="caution">
    <text evidence="2">The sequence shown here is derived from an EMBL/GenBank/DDBJ whole genome shotgun (WGS) entry which is preliminary data.</text>
</comment>
<evidence type="ECO:0000313" key="2">
    <source>
        <dbReference type="EMBL" id="GGC20552.1"/>
    </source>
</evidence>
<sequence>MEFEGVTFFRAEGQALVQKGMIEQILPRKGYGERFGHWPVSRHEAAFPRESAGREVNHKPPEDARSPEPNVISRKRRGPYLLPGRRAGVAADNAHRSAGSAWRMSPWIDIKRHKTRLGCVRPR</sequence>
<gene>
    <name evidence="2" type="ORF">GCM10007207_02260</name>
</gene>
<feature type="compositionally biased region" description="Basic and acidic residues" evidence="1">
    <location>
        <begin position="47"/>
        <end position="66"/>
    </location>
</feature>
<reference evidence="3" key="1">
    <citation type="journal article" date="2019" name="Int. J. Syst. Evol. Microbiol.">
        <title>The Global Catalogue of Microorganisms (GCM) 10K type strain sequencing project: providing services to taxonomists for standard genome sequencing and annotation.</title>
        <authorList>
            <consortium name="The Broad Institute Genomics Platform"/>
            <consortium name="The Broad Institute Genome Sequencing Center for Infectious Disease"/>
            <person name="Wu L."/>
            <person name="Ma J."/>
        </authorList>
    </citation>
    <scope>NUCLEOTIDE SEQUENCE [LARGE SCALE GENOMIC DNA]</scope>
    <source>
        <strain evidence="3">CCM 7132</strain>
    </source>
</reference>
<name>A0ABQ1LD56_9PROT</name>
<keyword evidence="3" id="KW-1185">Reference proteome</keyword>
<feature type="region of interest" description="Disordered" evidence="1">
    <location>
        <begin position="47"/>
        <end position="80"/>
    </location>
</feature>
<dbReference type="EMBL" id="BMCH01000001">
    <property type="protein sequence ID" value="GGC20552.1"/>
    <property type="molecule type" value="Genomic_DNA"/>
</dbReference>
<evidence type="ECO:0000313" key="3">
    <source>
        <dbReference type="Proteomes" id="UP000637769"/>
    </source>
</evidence>
<proteinExistence type="predicted"/>
<dbReference type="Proteomes" id="UP000637769">
    <property type="component" value="Unassembled WGS sequence"/>
</dbReference>
<protein>
    <submittedName>
        <fullName evidence="2">Uncharacterized protein</fullName>
    </submittedName>
</protein>
<evidence type="ECO:0000256" key="1">
    <source>
        <dbReference type="SAM" id="MobiDB-lite"/>
    </source>
</evidence>